<reference evidence="2 3" key="1">
    <citation type="submission" date="2024-05" db="EMBL/GenBank/DDBJ databases">
        <title>Haplotype-resolved chromosome-level genome assembly of Huyou (Citrus changshanensis).</title>
        <authorList>
            <person name="Miao C."/>
            <person name="Chen W."/>
            <person name="Wu Y."/>
            <person name="Wang L."/>
            <person name="Zhao S."/>
            <person name="Grierson D."/>
            <person name="Xu C."/>
            <person name="Chen K."/>
        </authorList>
    </citation>
    <scope>NUCLEOTIDE SEQUENCE [LARGE SCALE GENOMIC DNA]</scope>
    <source>
        <strain evidence="2">01-14</strain>
        <tissue evidence="2">Leaf</tissue>
    </source>
</reference>
<dbReference type="CDD" id="cd00030">
    <property type="entry name" value="C2"/>
    <property type="match status" value="1"/>
</dbReference>
<evidence type="ECO:0000313" key="2">
    <source>
        <dbReference type="EMBL" id="KAK9198097.1"/>
    </source>
</evidence>
<comment type="caution">
    <text evidence="2">The sequence shown here is derived from an EMBL/GenBank/DDBJ whole genome shotgun (WGS) entry which is preliminary data.</text>
</comment>
<name>A0AAP0QNW5_9ROSI</name>
<dbReference type="InterPro" id="IPR044511">
    <property type="entry name" value="At1g03370/At5g50170-like"/>
</dbReference>
<evidence type="ECO:0000259" key="1">
    <source>
        <dbReference type="PROSITE" id="PS50004"/>
    </source>
</evidence>
<dbReference type="PROSITE" id="PS50004">
    <property type="entry name" value="C2"/>
    <property type="match status" value="1"/>
</dbReference>
<keyword evidence="3" id="KW-1185">Reference proteome</keyword>
<dbReference type="InterPro" id="IPR035892">
    <property type="entry name" value="C2_domain_sf"/>
</dbReference>
<dbReference type="AlphaFoldDB" id="A0AAP0QNW5"/>
<dbReference type="Gene3D" id="2.60.40.150">
    <property type="entry name" value="C2 domain"/>
    <property type="match status" value="1"/>
</dbReference>
<dbReference type="SUPFAM" id="SSF49562">
    <property type="entry name" value="C2 domain (Calcium/lipid-binding domain, CaLB)"/>
    <property type="match status" value="1"/>
</dbReference>
<protein>
    <recommendedName>
        <fullName evidence="1">C2 domain-containing protein</fullName>
    </recommendedName>
</protein>
<dbReference type="PANTHER" id="PTHR46296">
    <property type="entry name" value="BNAA05G37250D PROTEIN"/>
    <property type="match status" value="1"/>
</dbReference>
<feature type="domain" description="C2" evidence="1">
    <location>
        <begin position="1"/>
        <end position="105"/>
    </location>
</feature>
<accession>A0AAP0QNW5</accession>
<dbReference type="Proteomes" id="UP001428341">
    <property type="component" value="Unassembled WGS sequence"/>
</dbReference>
<gene>
    <name evidence="2" type="ORF">WN944_013280</name>
</gene>
<dbReference type="PANTHER" id="PTHR46296:SF7">
    <property type="entry name" value="C2 DOMAIN-CONTAINING PROTEIN"/>
    <property type="match status" value="1"/>
</dbReference>
<dbReference type="Pfam" id="PF00168">
    <property type="entry name" value="C2"/>
    <property type="match status" value="1"/>
</dbReference>
<evidence type="ECO:0000313" key="3">
    <source>
        <dbReference type="Proteomes" id="UP001428341"/>
    </source>
</evidence>
<dbReference type="SMART" id="SM00239">
    <property type="entry name" value="C2"/>
    <property type="match status" value="1"/>
</dbReference>
<dbReference type="InterPro" id="IPR000008">
    <property type="entry name" value="C2_dom"/>
</dbReference>
<organism evidence="2 3">
    <name type="scientific">Citrus x changshan-huyou</name>
    <dbReference type="NCBI Taxonomy" id="2935761"/>
    <lineage>
        <taxon>Eukaryota</taxon>
        <taxon>Viridiplantae</taxon>
        <taxon>Streptophyta</taxon>
        <taxon>Embryophyta</taxon>
        <taxon>Tracheophyta</taxon>
        <taxon>Spermatophyta</taxon>
        <taxon>Magnoliopsida</taxon>
        <taxon>eudicotyledons</taxon>
        <taxon>Gunneridae</taxon>
        <taxon>Pentapetalae</taxon>
        <taxon>rosids</taxon>
        <taxon>malvids</taxon>
        <taxon>Sapindales</taxon>
        <taxon>Rutaceae</taxon>
        <taxon>Aurantioideae</taxon>
        <taxon>Citrus</taxon>
    </lineage>
</organism>
<sequence length="121" mass="13770">MVSTRLYVYVLQGQDLLAKDSYVKVQIGKHKSKSRILKNNSNPVWNEEFVFRVHNIDDEELVVSVFQHNDDSGLFGSSGELMGRVRVPVSSIAAEDNHMLPPTWFSLETPKTRKFTNKDCG</sequence>
<dbReference type="EMBL" id="JBCGBO010000005">
    <property type="protein sequence ID" value="KAK9198097.1"/>
    <property type="molecule type" value="Genomic_DNA"/>
</dbReference>
<proteinExistence type="predicted"/>